<protein>
    <recommendedName>
        <fullName evidence="13">8-oxo-dGTP diphosphatase</fullName>
        <ecNumber evidence="12">3.6.1.55</ecNumber>
    </recommendedName>
    <alternativeName>
        <fullName evidence="16">7,8-dihydro-8-oxoguanine-triphosphatase</fullName>
    </alternativeName>
    <alternativeName>
        <fullName evidence="15">Mutator protein MutT</fullName>
    </alternativeName>
    <alternativeName>
        <fullName evidence="14">dGTP pyrophosphohydrolase</fullName>
    </alternativeName>
</protein>
<name>A0A1M4SKB7_9GAMM</name>
<dbReference type="EMBL" id="FQVF01000002">
    <property type="protein sequence ID" value="SHE32650.1"/>
    <property type="molecule type" value="Genomic_DNA"/>
</dbReference>
<comment type="catalytic activity">
    <reaction evidence="11">
        <text>8-oxo-GTP + H2O = 8-oxo-GMP + diphosphate + H(+)</text>
        <dbReference type="Rhea" id="RHEA:67616"/>
        <dbReference type="ChEBI" id="CHEBI:15377"/>
        <dbReference type="ChEBI" id="CHEBI:15378"/>
        <dbReference type="ChEBI" id="CHEBI:33019"/>
        <dbReference type="ChEBI" id="CHEBI:143553"/>
        <dbReference type="ChEBI" id="CHEBI:145694"/>
    </reaction>
</comment>
<evidence type="ECO:0000256" key="17">
    <source>
        <dbReference type="RuleBase" id="RU003476"/>
    </source>
</evidence>
<dbReference type="PRINTS" id="PR00502">
    <property type="entry name" value="NUDIXFAMILY"/>
</dbReference>
<dbReference type="GO" id="GO:0035539">
    <property type="term" value="F:8-oxo-7,8-dihydrodeoxyguanosine triphosphate pyrophosphatase activity"/>
    <property type="evidence" value="ECO:0007669"/>
    <property type="project" value="UniProtKB-EC"/>
</dbReference>
<evidence type="ECO:0000256" key="16">
    <source>
        <dbReference type="ARBA" id="ARBA00042798"/>
    </source>
</evidence>
<dbReference type="PROSITE" id="PS51462">
    <property type="entry name" value="NUDIX"/>
    <property type="match status" value="1"/>
</dbReference>
<evidence type="ECO:0000256" key="1">
    <source>
        <dbReference type="ARBA" id="ARBA00001946"/>
    </source>
</evidence>
<evidence type="ECO:0000256" key="6">
    <source>
        <dbReference type="ARBA" id="ARBA00022763"/>
    </source>
</evidence>
<evidence type="ECO:0000256" key="11">
    <source>
        <dbReference type="ARBA" id="ARBA00036904"/>
    </source>
</evidence>
<evidence type="ECO:0000256" key="3">
    <source>
        <dbReference type="ARBA" id="ARBA00022457"/>
    </source>
</evidence>
<dbReference type="GO" id="GO:0008413">
    <property type="term" value="F:8-oxo-7,8-dihydroguanosine triphosphate pyrophosphatase activity"/>
    <property type="evidence" value="ECO:0007669"/>
    <property type="project" value="TreeGrafter"/>
</dbReference>
<reference evidence="20" key="1">
    <citation type="submission" date="2016-11" db="EMBL/GenBank/DDBJ databases">
        <authorList>
            <person name="Varghese N."/>
            <person name="Submissions S."/>
        </authorList>
    </citation>
    <scope>NUCLEOTIDE SEQUENCE [LARGE SCALE GENOMIC DNA]</scope>
    <source>
        <strain evidence="20">DSM 16579</strain>
    </source>
</reference>
<comment type="similarity">
    <text evidence="2 17">Belongs to the Nudix hydrolase family.</text>
</comment>
<dbReference type="PANTHER" id="PTHR47707">
    <property type="entry name" value="8-OXO-DGTP DIPHOSPHATASE"/>
    <property type="match status" value="1"/>
</dbReference>
<dbReference type="STRING" id="1122206.SAMN02745753_00059"/>
<evidence type="ECO:0000256" key="14">
    <source>
        <dbReference type="ARBA" id="ARBA00041592"/>
    </source>
</evidence>
<keyword evidence="4" id="KW-0235">DNA replication</keyword>
<evidence type="ECO:0000256" key="15">
    <source>
        <dbReference type="ARBA" id="ARBA00041979"/>
    </source>
</evidence>
<organism evidence="19 20">
    <name type="scientific">Marinomonas polaris DSM 16579</name>
    <dbReference type="NCBI Taxonomy" id="1122206"/>
    <lineage>
        <taxon>Bacteria</taxon>
        <taxon>Pseudomonadati</taxon>
        <taxon>Pseudomonadota</taxon>
        <taxon>Gammaproteobacteria</taxon>
        <taxon>Oceanospirillales</taxon>
        <taxon>Oceanospirillaceae</taxon>
        <taxon>Marinomonas</taxon>
    </lineage>
</organism>
<dbReference type="InterPro" id="IPR020084">
    <property type="entry name" value="NUDIX_hydrolase_CS"/>
</dbReference>
<keyword evidence="9" id="KW-0234">DNA repair</keyword>
<evidence type="ECO:0000256" key="5">
    <source>
        <dbReference type="ARBA" id="ARBA00022723"/>
    </source>
</evidence>
<dbReference type="SUPFAM" id="SSF55811">
    <property type="entry name" value="Nudix"/>
    <property type="match status" value="1"/>
</dbReference>
<dbReference type="InterPro" id="IPR047127">
    <property type="entry name" value="MutT-like"/>
</dbReference>
<comment type="cofactor">
    <cofactor evidence="1">
        <name>Mg(2+)</name>
        <dbReference type="ChEBI" id="CHEBI:18420"/>
    </cofactor>
</comment>
<evidence type="ECO:0000256" key="7">
    <source>
        <dbReference type="ARBA" id="ARBA00022801"/>
    </source>
</evidence>
<dbReference type="GO" id="GO:0046872">
    <property type="term" value="F:metal ion binding"/>
    <property type="evidence" value="ECO:0007669"/>
    <property type="project" value="UniProtKB-KW"/>
</dbReference>
<dbReference type="EC" id="3.6.1.55" evidence="12"/>
<evidence type="ECO:0000256" key="4">
    <source>
        <dbReference type="ARBA" id="ARBA00022705"/>
    </source>
</evidence>
<evidence type="ECO:0000256" key="10">
    <source>
        <dbReference type="ARBA" id="ARBA00035861"/>
    </source>
</evidence>
<feature type="domain" description="Nudix hydrolase" evidence="18">
    <location>
        <begin position="2"/>
        <end position="126"/>
    </location>
</feature>
<evidence type="ECO:0000256" key="2">
    <source>
        <dbReference type="ARBA" id="ARBA00005582"/>
    </source>
</evidence>
<dbReference type="InterPro" id="IPR000086">
    <property type="entry name" value="NUDIX_hydrolase_dom"/>
</dbReference>
<accession>A0A1M4SKB7</accession>
<evidence type="ECO:0000313" key="20">
    <source>
        <dbReference type="Proteomes" id="UP000184517"/>
    </source>
</evidence>
<evidence type="ECO:0000313" key="19">
    <source>
        <dbReference type="EMBL" id="SHE32650.1"/>
    </source>
</evidence>
<evidence type="ECO:0000256" key="8">
    <source>
        <dbReference type="ARBA" id="ARBA00022842"/>
    </source>
</evidence>
<keyword evidence="3" id="KW-0515">Mutator protein</keyword>
<dbReference type="OrthoDB" id="9804442at2"/>
<dbReference type="AlphaFoldDB" id="A0A1M4SKB7"/>
<sequence>MQVHECVSFILLKDDQVLLEKRAKDKEYDPSLIAIPGGHMELGETQEQALLRELKEELNIVPKSYVHLCSLYHPTGELQLIHYYVANRWEGEILSLEADEVSWHSLNSNPLDIEADKVALAEYRRLKNAGVELG</sequence>
<evidence type="ECO:0000256" key="13">
    <source>
        <dbReference type="ARBA" id="ARBA00040794"/>
    </source>
</evidence>
<dbReference type="PANTHER" id="PTHR47707:SF1">
    <property type="entry name" value="NUDIX HYDROLASE FAMILY PROTEIN"/>
    <property type="match status" value="1"/>
</dbReference>
<dbReference type="RefSeq" id="WP_072837740.1">
    <property type="nucleotide sequence ID" value="NZ_FQVF01000002.1"/>
</dbReference>
<dbReference type="InterPro" id="IPR020476">
    <property type="entry name" value="Nudix_hydrolase"/>
</dbReference>
<dbReference type="InterPro" id="IPR015797">
    <property type="entry name" value="NUDIX_hydrolase-like_dom_sf"/>
</dbReference>
<dbReference type="Proteomes" id="UP000184517">
    <property type="component" value="Unassembled WGS sequence"/>
</dbReference>
<dbReference type="PROSITE" id="PS00893">
    <property type="entry name" value="NUDIX_BOX"/>
    <property type="match status" value="1"/>
</dbReference>
<dbReference type="Pfam" id="PF00293">
    <property type="entry name" value="NUDIX"/>
    <property type="match status" value="1"/>
</dbReference>
<dbReference type="GO" id="GO:0044715">
    <property type="term" value="F:8-oxo-dGDP phosphatase activity"/>
    <property type="evidence" value="ECO:0007669"/>
    <property type="project" value="TreeGrafter"/>
</dbReference>
<keyword evidence="5" id="KW-0479">Metal-binding</keyword>
<comment type="catalytic activity">
    <reaction evidence="10">
        <text>8-oxo-dGTP + H2O = 8-oxo-dGMP + diphosphate + H(+)</text>
        <dbReference type="Rhea" id="RHEA:31575"/>
        <dbReference type="ChEBI" id="CHEBI:15377"/>
        <dbReference type="ChEBI" id="CHEBI:15378"/>
        <dbReference type="ChEBI" id="CHEBI:33019"/>
        <dbReference type="ChEBI" id="CHEBI:63224"/>
        <dbReference type="ChEBI" id="CHEBI:77896"/>
        <dbReference type="EC" id="3.6.1.55"/>
    </reaction>
</comment>
<dbReference type="GO" id="GO:0006260">
    <property type="term" value="P:DNA replication"/>
    <property type="evidence" value="ECO:0007669"/>
    <property type="project" value="UniProtKB-KW"/>
</dbReference>
<proteinExistence type="inferred from homology"/>
<evidence type="ECO:0000259" key="18">
    <source>
        <dbReference type="PROSITE" id="PS51462"/>
    </source>
</evidence>
<keyword evidence="7 17" id="KW-0378">Hydrolase</keyword>
<dbReference type="Gene3D" id="3.90.79.10">
    <property type="entry name" value="Nucleoside Triphosphate Pyrophosphohydrolase"/>
    <property type="match status" value="1"/>
</dbReference>
<dbReference type="GO" id="GO:0044716">
    <property type="term" value="F:8-oxo-GDP phosphatase activity"/>
    <property type="evidence" value="ECO:0007669"/>
    <property type="project" value="TreeGrafter"/>
</dbReference>
<evidence type="ECO:0000256" key="9">
    <source>
        <dbReference type="ARBA" id="ARBA00023204"/>
    </source>
</evidence>
<gene>
    <name evidence="19" type="ORF">SAMN02745753_00059</name>
</gene>
<dbReference type="GO" id="GO:0006281">
    <property type="term" value="P:DNA repair"/>
    <property type="evidence" value="ECO:0007669"/>
    <property type="project" value="UniProtKB-KW"/>
</dbReference>
<keyword evidence="20" id="KW-1185">Reference proteome</keyword>
<evidence type="ECO:0000256" key="12">
    <source>
        <dbReference type="ARBA" id="ARBA00038905"/>
    </source>
</evidence>
<keyword evidence="6" id="KW-0227">DNA damage</keyword>
<keyword evidence="8" id="KW-0460">Magnesium</keyword>